<organism evidence="1 2">
    <name type="scientific">Mesorhizobium delmotii</name>
    <dbReference type="NCBI Taxonomy" id="1631247"/>
    <lineage>
        <taxon>Bacteria</taxon>
        <taxon>Pseudomonadati</taxon>
        <taxon>Pseudomonadota</taxon>
        <taxon>Alphaproteobacteria</taxon>
        <taxon>Hyphomicrobiales</taxon>
        <taxon>Phyllobacteriaceae</taxon>
        <taxon>Mesorhizobium</taxon>
    </lineage>
</organism>
<proteinExistence type="predicted"/>
<dbReference type="Proteomes" id="UP000245698">
    <property type="component" value="Unassembled WGS sequence"/>
</dbReference>
<sequence>MRRERPRVTRASFASPAIATDLQIGAGKRPETPRDFLLRFSEAAVIRRSGGEAGSHLCRIAGPLSRPRQVSVVAPEISGRMGAHCRDASDRCGLHC</sequence>
<evidence type="ECO:0000313" key="1">
    <source>
        <dbReference type="EMBL" id="SJM28021.1"/>
    </source>
</evidence>
<dbReference type="AlphaFoldDB" id="A0A2P9AA75"/>
<name>A0A2P9AA75_9HYPH</name>
<keyword evidence="2" id="KW-1185">Reference proteome</keyword>
<gene>
    <name evidence="1" type="ORF">BQ8482_100217</name>
</gene>
<evidence type="ECO:0000313" key="2">
    <source>
        <dbReference type="Proteomes" id="UP000245698"/>
    </source>
</evidence>
<protein>
    <submittedName>
        <fullName evidence="1">Uncharacterized protein</fullName>
    </submittedName>
</protein>
<dbReference type="EMBL" id="FUIG01000002">
    <property type="protein sequence ID" value="SJM28021.1"/>
    <property type="molecule type" value="Genomic_DNA"/>
</dbReference>
<accession>A0A2P9AA75</accession>
<reference evidence="2" key="1">
    <citation type="submission" date="2016-12" db="EMBL/GenBank/DDBJ databases">
        <authorList>
            <person name="Brunel B."/>
        </authorList>
    </citation>
    <scope>NUCLEOTIDE SEQUENCE [LARGE SCALE GENOMIC DNA]</scope>
</reference>